<keyword evidence="4 8" id="KW-0812">Transmembrane</keyword>
<feature type="transmembrane region" description="Helical" evidence="8">
    <location>
        <begin position="196"/>
        <end position="216"/>
    </location>
</feature>
<comment type="caution">
    <text evidence="9">The sequence shown here is derived from an EMBL/GenBank/DDBJ whole genome shotgun (WGS) entry which is preliminary data.</text>
</comment>
<keyword evidence="2" id="KW-1003">Cell membrane</keyword>
<organism evidence="9 10">
    <name type="scientific">Endozoicomonas gorgoniicola</name>
    <dbReference type="NCBI Taxonomy" id="1234144"/>
    <lineage>
        <taxon>Bacteria</taxon>
        <taxon>Pseudomonadati</taxon>
        <taxon>Pseudomonadota</taxon>
        <taxon>Gammaproteobacteria</taxon>
        <taxon>Oceanospirillales</taxon>
        <taxon>Endozoicomonadaceae</taxon>
        <taxon>Endozoicomonas</taxon>
    </lineage>
</organism>
<feature type="transmembrane region" description="Helical" evidence="8">
    <location>
        <begin position="139"/>
        <end position="157"/>
    </location>
</feature>
<comment type="subcellular location">
    <subcellularLocation>
        <location evidence="1">Cell membrane</location>
        <topology evidence="1">Multi-pass membrane protein</topology>
    </subcellularLocation>
</comment>
<keyword evidence="3" id="KW-0808">Transferase</keyword>
<comment type="similarity">
    <text evidence="7">Belongs to the glycosyltransferase 87 family.</text>
</comment>
<evidence type="ECO:0000256" key="7">
    <source>
        <dbReference type="ARBA" id="ARBA00024033"/>
    </source>
</evidence>
<feature type="transmembrane region" description="Helical" evidence="8">
    <location>
        <begin position="260"/>
        <end position="278"/>
    </location>
</feature>
<feature type="transmembrane region" description="Helical" evidence="8">
    <location>
        <begin position="116"/>
        <end position="133"/>
    </location>
</feature>
<keyword evidence="6 8" id="KW-0472">Membrane</keyword>
<feature type="transmembrane region" description="Helical" evidence="8">
    <location>
        <begin position="335"/>
        <end position="355"/>
    </location>
</feature>
<keyword evidence="10" id="KW-1185">Reference proteome</keyword>
<evidence type="ECO:0000256" key="8">
    <source>
        <dbReference type="SAM" id="Phobius"/>
    </source>
</evidence>
<feature type="transmembrane region" description="Helical" evidence="8">
    <location>
        <begin position="55"/>
        <end position="76"/>
    </location>
</feature>
<sequence length="403" mass="46134">MHFNNILKNTTAFEKLGLFLWLLAFVLIFAKVVLEPGIHSVVDNYLLGGQRWADRVTLYSGPGGFIYTPLFALLFTPFLHISEAMTDLIWRLFIIILYLYALTCLINMVNNRSPGTLGKWLGMMSIIAVPIAFSGFRNGQVNVILTSVMVLVICQIAEKRWNSAALLLALVMSLKPTFIVFFLLTTTLFRPLWFRVPPLMLLFLSLPMLFGGWQYGWQQYINFVDMAQSAMYHGVHSKNFACLFNVFQVFGLFISDHWQYLIKVILAGITWLLCWFAIRQFDIKTALIYLLTLASCYHLMFNPRSVNTDYIILGTVLALWFTCANHLWQNKYLALGVGLISLCVLEAFDLSRWLVPGSTSWVNPLMALTFTIMVVWQLFNKRQLVGWTEQSVYAPQGNTQHGE</sequence>
<dbReference type="Proteomes" id="UP001209854">
    <property type="component" value="Unassembled WGS sequence"/>
</dbReference>
<evidence type="ECO:0000313" key="10">
    <source>
        <dbReference type="Proteomes" id="UP001209854"/>
    </source>
</evidence>
<evidence type="ECO:0000256" key="6">
    <source>
        <dbReference type="ARBA" id="ARBA00023136"/>
    </source>
</evidence>
<feature type="transmembrane region" description="Helical" evidence="8">
    <location>
        <begin position="88"/>
        <end position="109"/>
    </location>
</feature>
<accession>A0ABT3MQA7</accession>
<feature type="transmembrane region" description="Helical" evidence="8">
    <location>
        <begin position="285"/>
        <end position="304"/>
    </location>
</feature>
<keyword evidence="5 8" id="KW-1133">Transmembrane helix</keyword>
<name>A0ABT3MQA7_9GAMM</name>
<evidence type="ECO:0000256" key="4">
    <source>
        <dbReference type="ARBA" id="ARBA00022692"/>
    </source>
</evidence>
<dbReference type="EMBL" id="JAPFCC010000001">
    <property type="protein sequence ID" value="MCW7551561.1"/>
    <property type="molecule type" value="Genomic_DNA"/>
</dbReference>
<proteinExistence type="inferred from homology"/>
<evidence type="ECO:0000256" key="3">
    <source>
        <dbReference type="ARBA" id="ARBA00022679"/>
    </source>
</evidence>
<evidence type="ECO:0000256" key="5">
    <source>
        <dbReference type="ARBA" id="ARBA00022989"/>
    </source>
</evidence>
<feature type="transmembrane region" description="Helical" evidence="8">
    <location>
        <begin position="361"/>
        <end position="379"/>
    </location>
</feature>
<reference evidence="9 10" key="1">
    <citation type="submission" date="2022-10" db="EMBL/GenBank/DDBJ databases">
        <title>High-quality genome sequences of two octocoral-associated bacteria, Endozoicomonas euniceicola EF212 and Endozoicomonas gorgoniicola PS125.</title>
        <authorList>
            <person name="Chiou Y.-J."/>
            <person name="Chen Y.-H."/>
        </authorList>
    </citation>
    <scope>NUCLEOTIDE SEQUENCE [LARGE SCALE GENOMIC DNA]</scope>
    <source>
        <strain evidence="9 10">PS125</strain>
    </source>
</reference>
<feature type="transmembrane region" description="Helical" evidence="8">
    <location>
        <begin position="310"/>
        <end position="328"/>
    </location>
</feature>
<evidence type="ECO:0000313" key="9">
    <source>
        <dbReference type="EMBL" id="MCW7551561.1"/>
    </source>
</evidence>
<dbReference type="Pfam" id="PF09594">
    <property type="entry name" value="GT87"/>
    <property type="match status" value="1"/>
</dbReference>
<dbReference type="InterPro" id="IPR018584">
    <property type="entry name" value="GT87"/>
</dbReference>
<evidence type="ECO:0000256" key="2">
    <source>
        <dbReference type="ARBA" id="ARBA00022475"/>
    </source>
</evidence>
<dbReference type="RefSeq" id="WP_262566606.1">
    <property type="nucleotide sequence ID" value="NZ_JAPFCC010000001.1"/>
</dbReference>
<protein>
    <submittedName>
        <fullName evidence="9">DUF2029 domain-containing protein</fullName>
    </submittedName>
</protein>
<feature type="transmembrane region" description="Helical" evidence="8">
    <location>
        <begin position="16"/>
        <end position="34"/>
    </location>
</feature>
<evidence type="ECO:0000256" key="1">
    <source>
        <dbReference type="ARBA" id="ARBA00004651"/>
    </source>
</evidence>
<feature type="transmembrane region" description="Helical" evidence="8">
    <location>
        <begin position="164"/>
        <end position="184"/>
    </location>
</feature>
<gene>
    <name evidence="9" type="ORF">NX722_02650</name>
</gene>